<feature type="transmembrane region" description="Helical" evidence="1">
    <location>
        <begin position="66"/>
        <end position="87"/>
    </location>
</feature>
<keyword evidence="1" id="KW-0812">Transmembrane</keyword>
<proteinExistence type="predicted"/>
<evidence type="ECO:0000313" key="3">
    <source>
        <dbReference type="WBParaSite" id="Minc3s04828g37084"/>
    </source>
</evidence>
<dbReference type="WBParaSite" id="Minc3s04828g37084">
    <property type="protein sequence ID" value="Minc3s04828g37084"/>
    <property type="gene ID" value="Minc3s04828g37084"/>
</dbReference>
<feature type="transmembrane region" description="Helical" evidence="1">
    <location>
        <begin position="25"/>
        <end position="46"/>
    </location>
</feature>
<keyword evidence="1" id="KW-0472">Membrane</keyword>
<dbReference type="AlphaFoldDB" id="A0A914NFL1"/>
<organism evidence="2 3">
    <name type="scientific">Meloidogyne incognita</name>
    <name type="common">Southern root-knot nematode worm</name>
    <name type="synonym">Oxyuris incognita</name>
    <dbReference type="NCBI Taxonomy" id="6306"/>
    <lineage>
        <taxon>Eukaryota</taxon>
        <taxon>Metazoa</taxon>
        <taxon>Ecdysozoa</taxon>
        <taxon>Nematoda</taxon>
        <taxon>Chromadorea</taxon>
        <taxon>Rhabditida</taxon>
        <taxon>Tylenchina</taxon>
        <taxon>Tylenchomorpha</taxon>
        <taxon>Tylenchoidea</taxon>
        <taxon>Meloidogynidae</taxon>
        <taxon>Meloidogyninae</taxon>
        <taxon>Meloidogyne</taxon>
        <taxon>Meloidogyne incognita group</taxon>
    </lineage>
</organism>
<accession>A0A914NFL1</accession>
<dbReference type="Proteomes" id="UP000887563">
    <property type="component" value="Unplaced"/>
</dbReference>
<evidence type="ECO:0000256" key="1">
    <source>
        <dbReference type="SAM" id="Phobius"/>
    </source>
</evidence>
<evidence type="ECO:0000313" key="2">
    <source>
        <dbReference type="Proteomes" id="UP000887563"/>
    </source>
</evidence>
<name>A0A914NFL1_MELIC</name>
<sequence length="89" mass="9840">MVGIVMNLLFILVTRIQRVERVQEVLIFMRSISVGYILVALALMAVAPQSITLASTNIRIPHGLLALSNAGLTSNFMASLFICKFNYKL</sequence>
<keyword evidence="1" id="KW-1133">Transmembrane helix</keyword>
<protein>
    <submittedName>
        <fullName evidence="3">Uncharacterized protein</fullName>
    </submittedName>
</protein>
<reference evidence="3" key="1">
    <citation type="submission" date="2022-11" db="UniProtKB">
        <authorList>
            <consortium name="WormBaseParasite"/>
        </authorList>
    </citation>
    <scope>IDENTIFICATION</scope>
</reference>
<keyword evidence="2" id="KW-1185">Reference proteome</keyword>